<protein>
    <submittedName>
        <fullName evidence="4">Excisionase</fullName>
    </submittedName>
</protein>
<dbReference type="SUPFAM" id="SSF46955">
    <property type="entry name" value="Putative DNA-binding domain"/>
    <property type="match status" value="1"/>
</dbReference>
<feature type="domain" description="Excisionase-like" evidence="3">
    <location>
        <begin position="3"/>
        <end position="78"/>
    </location>
</feature>
<sequence length="80" mass="8914">MSKVTLDEWAAAEFKTPPSPNTLRKWAREGRIAPAPVKHGRSYYVESNAHYQEPDLQPIRIVGGSLISRIERARNGAQAA</sequence>
<proteinExistence type="predicted"/>
<evidence type="ECO:0000259" key="3">
    <source>
        <dbReference type="Pfam" id="PF07825"/>
    </source>
</evidence>
<organism evidence="4 5">
    <name type="scientific">Pseudomonas iridis</name>
    <dbReference type="NCBI Taxonomy" id="2710587"/>
    <lineage>
        <taxon>Bacteria</taxon>
        <taxon>Pseudomonadati</taxon>
        <taxon>Pseudomonadota</taxon>
        <taxon>Gammaproteobacteria</taxon>
        <taxon>Pseudomonadales</taxon>
        <taxon>Pseudomonadaceae</taxon>
        <taxon>Pseudomonas</taxon>
    </lineage>
</organism>
<accession>A0ABW8DLS0</accession>
<evidence type="ECO:0000313" key="5">
    <source>
        <dbReference type="Proteomes" id="UP001617296"/>
    </source>
</evidence>
<dbReference type="InterPro" id="IPR012884">
    <property type="entry name" value="Excisionase-like"/>
</dbReference>
<keyword evidence="1" id="KW-0238">DNA-binding</keyword>
<dbReference type="RefSeq" id="WP_121183916.1">
    <property type="nucleotide sequence ID" value="NZ_JBIUVY010000030.1"/>
</dbReference>
<evidence type="ECO:0000313" key="4">
    <source>
        <dbReference type="EMBL" id="MFJ2288168.1"/>
    </source>
</evidence>
<dbReference type="Proteomes" id="UP001617296">
    <property type="component" value="Unassembled WGS sequence"/>
</dbReference>
<evidence type="ECO:0000256" key="1">
    <source>
        <dbReference type="ARBA" id="ARBA00023125"/>
    </source>
</evidence>
<keyword evidence="2" id="KW-0233">DNA recombination</keyword>
<dbReference type="Pfam" id="PF07825">
    <property type="entry name" value="Exc"/>
    <property type="match status" value="1"/>
</dbReference>
<keyword evidence="5" id="KW-1185">Reference proteome</keyword>
<name>A0ABW8DLS0_9PSED</name>
<dbReference type="Gene3D" id="1.10.1660.20">
    <property type="match status" value="1"/>
</dbReference>
<evidence type="ECO:0000256" key="2">
    <source>
        <dbReference type="ARBA" id="ARBA00023172"/>
    </source>
</evidence>
<gene>
    <name evidence="4" type="ORF">ACIOUF_17705</name>
</gene>
<dbReference type="InterPro" id="IPR038137">
    <property type="entry name" value="Excisionase-like_sf"/>
</dbReference>
<comment type="caution">
    <text evidence="4">The sequence shown here is derived from an EMBL/GenBank/DDBJ whole genome shotgun (WGS) entry which is preliminary data.</text>
</comment>
<reference evidence="4 5" key="1">
    <citation type="submission" date="2024-10" db="EMBL/GenBank/DDBJ databases">
        <title>The Natural Products Discovery Center: Release of the First 8490 Sequenced Strains for Exploring Actinobacteria Biosynthetic Diversity.</title>
        <authorList>
            <person name="Kalkreuter E."/>
            <person name="Kautsar S.A."/>
            <person name="Yang D."/>
            <person name="Bader C.D."/>
            <person name="Teijaro C.N."/>
            <person name="Fluegel L."/>
            <person name="Davis C.M."/>
            <person name="Simpson J.R."/>
            <person name="Lauterbach L."/>
            <person name="Steele A.D."/>
            <person name="Gui C."/>
            <person name="Meng S."/>
            <person name="Li G."/>
            <person name="Viehrig K."/>
            <person name="Ye F."/>
            <person name="Su P."/>
            <person name="Kiefer A.F."/>
            <person name="Nichols A."/>
            <person name="Cepeda A.J."/>
            <person name="Yan W."/>
            <person name="Fan B."/>
            <person name="Jiang Y."/>
            <person name="Adhikari A."/>
            <person name="Zheng C.-J."/>
            <person name="Schuster L."/>
            <person name="Cowan T.M."/>
            <person name="Smanski M.J."/>
            <person name="Chevrette M.G."/>
            <person name="De Carvalho L.P.S."/>
            <person name="Shen B."/>
        </authorList>
    </citation>
    <scope>NUCLEOTIDE SEQUENCE [LARGE SCALE GENOMIC DNA]</scope>
    <source>
        <strain evidence="4 5">NPDC087689</strain>
    </source>
</reference>
<dbReference type="EMBL" id="JBIUVY010000030">
    <property type="protein sequence ID" value="MFJ2288168.1"/>
    <property type="molecule type" value="Genomic_DNA"/>
</dbReference>
<dbReference type="InterPro" id="IPR009061">
    <property type="entry name" value="DNA-bd_dom_put_sf"/>
</dbReference>